<dbReference type="InterPro" id="IPR002104">
    <property type="entry name" value="Integrase_catalytic"/>
</dbReference>
<proteinExistence type="predicted"/>
<name>A0A7V1BLN8_9GAMM</name>
<dbReference type="Proteomes" id="UP000885703">
    <property type="component" value="Unassembled WGS sequence"/>
</dbReference>
<comment type="caution">
    <text evidence="3">The sequence shown here is derived from an EMBL/GenBank/DDBJ whole genome shotgun (WGS) entry which is preliminary data.</text>
</comment>
<dbReference type="InterPro" id="IPR011010">
    <property type="entry name" value="DNA_brk_join_enz"/>
</dbReference>
<sequence length="410" mass="46470">MVNIIKIPVSTGLSLVCEPGNEDSLNIALTHLSAVIESINRTKKSPLLSEYIETVLNRFLRETYYSPKSEMMITSRFEKLSKVLTGERPDMKVSDLDEEAARTLKAELPVMLRKNQRSASQGTNVETYYRLFNRIANEAFTENLISKPIKIKATRTKKSQISKPFSDADLTCLFSGWPYQTAHQVDQDAHSYRFWLMPLALFTGGRLNELCQLRVHDIIQDVHGVDLISINDHGHCKSIKNEQSRRQIPICSALKALGFLDFVLERRQAEGEDALLFPELTYHPTHLYSRNPSRFFCGPRTGAGYIGEHCPHTRDGGWNFKSFRRTFALRLEASGIPTGTIAFLLGHRSGSSDVTAKHYLSTPLSVCMLEQIELGLTYQIDLSQIKWSNYRSILMGQAGRRKRGRPTTNL</sequence>
<dbReference type="Pfam" id="PF00589">
    <property type="entry name" value="Phage_integrase"/>
    <property type="match status" value="1"/>
</dbReference>
<gene>
    <name evidence="3" type="ORF">ENH64_00085</name>
</gene>
<dbReference type="InterPro" id="IPR013762">
    <property type="entry name" value="Integrase-like_cat_sf"/>
</dbReference>
<dbReference type="GO" id="GO:0006310">
    <property type="term" value="P:DNA recombination"/>
    <property type="evidence" value="ECO:0007669"/>
    <property type="project" value="UniProtKB-KW"/>
</dbReference>
<accession>A0A7V1BLN8</accession>
<feature type="domain" description="Tyr recombinase" evidence="2">
    <location>
        <begin position="175"/>
        <end position="374"/>
    </location>
</feature>
<organism evidence="3">
    <name type="scientific">Halopseudomonas xinjiangensis</name>
    <dbReference type="NCBI Taxonomy" id="487184"/>
    <lineage>
        <taxon>Bacteria</taxon>
        <taxon>Pseudomonadati</taxon>
        <taxon>Pseudomonadota</taxon>
        <taxon>Gammaproteobacteria</taxon>
        <taxon>Pseudomonadales</taxon>
        <taxon>Pseudomonadaceae</taxon>
        <taxon>Halopseudomonas</taxon>
    </lineage>
</organism>
<dbReference type="SUPFAM" id="SSF56349">
    <property type="entry name" value="DNA breaking-rejoining enzymes"/>
    <property type="match status" value="1"/>
</dbReference>
<dbReference type="GO" id="GO:0003677">
    <property type="term" value="F:DNA binding"/>
    <property type="evidence" value="ECO:0007669"/>
    <property type="project" value="InterPro"/>
</dbReference>
<keyword evidence="1" id="KW-0233">DNA recombination</keyword>
<dbReference type="PROSITE" id="PS51898">
    <property type="entry name" value="TYR_RECOMBINASE"/>
    <property type="match status" value="1"/>
</dbReference>
<reference evidence="3" key="1">
    <citation type="journal article" date="2020" name="mSystems">
        <title>Genome- and Community-Level Interaction Insights into Carbon Utilization and Element Cycling Functions of Hydrothermarchaeota in Hydrothermal Sediment.</title>
        <authorList>
            <person name="Zhou Z."/>
            <person name="Liu Y."/>
            <person name="Xu W."/>
            <person name="Pan J."/>
            <person name="Luo Z.H."/>
            <person name="Li M."/>
        </authorList>
    </citation>
    <scope>NUCLEOTIDE SEQUENCE [LARGE SCALE GENOMIC DNA]</scope>
    <source>
        <strain evidence="3">HyVt-324</strain>
    </source>
</reference>
<dbReference type="GO" id="GO:0015074">
    <property type="term" value="P:DNA integration"/>
    <property type="evidence" value="ECO:0007669"/>
    <property type="project" value="InterPro"/>
</dbReference>
<dbReference type="AlphaFoldDB" id="A0A7V1BLN8"/>
<evidence type="ECO:0000313" key="3">
    <source>
        <dbReference type="EMBL" id="HDZ54865.1"/>
    </source>
</evidence>
<dbReference type="EMBL" id="DRFO01000001">
    <property type="protein sequence ID" value="HDZ54865.1"/>
    <property type="molecule type" value="Genomic_DNA"/>
</dbReference>
<dbReference type="Gene3D" id="1.10.443.10">
    <property type="entry name" value="Intergrase catalytic core"/>
    <property type="match status" value="1"/>
</dbReference>
<evidence type="ECO:0000259" key="2">
    <source>
        <dbReference type="PROSITE" id="PS51898"/>
    </source>
</evidence>
<protein>
    <submittedName>
        <fullName evidence="3">Integrase</fullName>
    </submittedName>
</protein>
<evidence type="ECO:0000256" key="1">
    <source>
        <dbReference type="ARBA" id="ARBA00023172"/>
    </source>
</evidence>